<keyword evidence="2" id="KW-0808">Transferase</keyword>
<dbReference type="Proteomes" id="UP001596512">
    <property type="component" value="Unassembled WGS sequence"/>
</dbReference>
<evidence type="ECO:0000259" key="1">
    <source>
        <dbReference type="Pfam" id="PF05050"/>
    </source>
</evidence>
<sequence>MITTTSGELAFEGVRLDRALESVPAAAGQRISVVKVDVPGRGHRVLGGLVRRLRKDRPNVIVAFDGPLTSGFGDDCGVVLREFRTWGFELVRLGEERPVTPDAVLDEVLSGVVRTLWLRPTAGR</sequence>
<feature type="domain" description="Methyltransferase FkbM" evidence="1">
    <location>
        <begin position="14"/>
        <end position="90"/>
    </location>
</feature>
<keyword evidence="3" id="KW-1185">Reference proteome</keyword>
<dbReference type="GO" id="GO:0032259">
    <property type="term" value="P:methylation"/>
    <property type="evidence" value="ECO:0007669"/>
    <property type="project" value="UniProtKB-KW"/>
</dbReference>
<dbReference type="SUPFAM" id="SSF53335">
    <property type="entry name" value="S-adenosyl-L-methionine-dependent methyltransferases"/>
    <property type="match status" value="1"/>
</dbReference>
<name>A0ABW2TK21_9PSEU</name>
<dbReference type="GO" id="GO:0008168">
    <property type="term" value="F:methyltransferase activity"/>
    <property type="evidence" value="ECO:0007669"/>
    <property type="project" value="UniProtKB-KW"/>
</dbReference>
<accession>A0ABW2TK21</accession>
<dbReference type="Pfam" id="PF05050">
    <property type="entry name" value="Methyltransf_21"/>
    <property type="match status" value="1"/>
</dbReference>
<comment type="caution">
    <text evidence="2">The sequence shown here is derived from an EMBL/GenBank/DDBJ whole genome shotgun (WGS) entry which is preliminary data.</text>
</comment>
<dbReference type="InterPro" id="IPR029063">
    <property type="entry name" value="SAM-dependent_MTases_sf"/>
</dbReference>
<proteinExistence type="predicted"/>
<reference evidence="3" key="1">
    <citation type="journal article" date="2019" name="Int. J. Syst. Evol. Microbiol.">
        <title>The Global Catalogue of Microorganisms (GCM) 10K type strain sequencing project: providing services to taxonomists for standard genome sequencing and annotation.</title>
        <authorList>
            <consortium name="The Broad Institute Genomics Platform"/>
            <consortium name="The Broad Institute Genome Sequencing Center for Infectious Disease"/>
            <person name="Wu L."/>
            <person name="Ma J."/>
        </authorList>
    </citation>
    <scope>NUCLEOTIDE SEQUENCE [LARGE SCALE GENOMIC DNA]</scope>
    <source>
        <strain evidence="3">JCM 17695</strain>
    </source>
</reference>
<organism evidence="2 3">
    <name type="scientific">Actinokineospora soli</name>
    <dbReference type="NCBI Taxonomy" id="1048753"/>
    <lineage>
        <taxon>Bacteria</taxon>
        <taxon>Bacillati</taxon>
        <taxon>Actinomycetota</taxon>
        <taxon>Actinomycetes</taxon>
        <taxon>Pseudonocardiales</taxon>
        <taxon>Pseudonocardiaceae</taxon>
        <taxon>Actinokineospora</taxon>
    </lineage>
</organism>
<evidence type="ECO:0000313" key="2">
    <source>
        <dbReference type="EMBL" id="MFC7613183.1"/>
    </source>
</evidence>
<gene>
    <name evidence="2" type="ORF">ACFQV2_05705</name>
</gene>
<dbReference type="InterPro" id="IPR006342">
    <property type="entry name" value="FkbM_mtfrase"/>
</dbReference>
<evidence type="ECO:0000313" key="3">
    <source>
        <dbReference type="Proteomes" id="UP001596512"/>
    </source>
</evidence>
<protein>
    <submittedName>
        <fullName evidence="2">FkbM family methyltransferase</fullName>
    </submittedName>
</protein>
<keyword evidence="2" id="KW-0489">Methyltransferase</keyword>
<dbReference type="EMBL" id="JBHTEY010000004">
    <property type="protein sequence ID" value="MFC7613183.1"/>
    <property type="molecule type" value="Genomic_DNA"/>
</dbReference>